<gene>
    <name evidence="2" type="ORF">N7E81_05120</name>
</gene>
<dbReference type="Pfam" id="PF16125">
    <property type="entry name" value="DUF4837"/>
    <property type="match status" value="1"/>
</dbReference>
<feature type="chain" id="PRO_5046525995" evidence="1">
    <location>
        <begin position="23"/>
        <end position="362"/>
    </location>
</feature>
<accession>A0ABY6D9C4</accession>
<name>A0ABY6D9C4_9BACT</name>
<dbReference type="EMBL" id="CP106735">
    <property type="protein sequence ID" value="UXX80480.1"/>
    <property type="molecule type" value="Genomic_DNA"/>
</dbReference>
<sequence length="362" mass="42208">MKLSHVNHLLLLALVLFTASCGSDNKPSDKLSSKSHLPVARGESNAILAVMDTSQWNGPLGDALRDIFSDYVPGLPQDEPYFKLRNINPLKMNNILKTGKSMIFVSTLDNQNAQSRAMQNYFTSSSLEKILKDTAIYRLPQKDQFARGQEILHLFGQNEAQLIAHLKRDKDLLRNYFSNIENQRISKPLFKIREKQIEKTIRDTHDFEIQVPYGYDLAKNQRDFVWVRLLDPEFEKNIFVYYRPFTSHDPFDDVLAFREEISSSYMRDIQRPDIYMTLQNENNNIREVNFHGKYAKEVRGLWKLSDISGGGPFLSYTFVDESQKRLYYLEGYVYAPSKDKRVFMQEIEVILNTFRSSQDLKK</sequence>
<dbReference type="PROSITE" id="PS51257">
    <property type="entry name" value="PROKAR_LIPOPROTEIN"/>
    <property type="match status" value="1"/>
</dbReference>
<feature type="signal peptide" evidence="1">
    <location>
        <begin position="1"/>
        <end position="22"/>
    </location>
</feature>
<proteinExistence type="predicted"/>
<organism evidence="2 3">
    <name type="scientific">Reichenbachiella carrageenanivorans</name>
    <dbReference type="NCBI Taxonomy" id="2979869"/>
    <lineage>
        <taxon>Bacteria</taxon>
        <taxon>Pseudomonadati</taxon>
        <taxon>Bacteroidota</taxon>
        <taxon>Cytophagia</taxon>
        <taxon>Cytophagales</taxon>
        <taxon>Reichenbachiellaceae</taxon>
        <taxon>Reichenbachiella</taxon>
    </lineage>
</organism>
<protein>
    <submittedName>
        <fullName evidence="2">DUF4837 family protein</fullName>
    </submittedName>
</protein>
<dbReference type="InterPro" id="IPR032286">
    <property type="entry name" value="DUF4837"/>
</dbReference>
<dbReference type="RefSeq" id="WP_263052210.1">
    <property type="nucleotide sequence ID" value="NZ_CP106735.1"/>
</dbReference>
<reference evidence="2" key="1">
    <citation type="submission" date="2022-10" db="EMBL/GenBank/DDBJ databases">
        <title>Comparative genomics and taxonomic characterization of three novel marine species of genus Reichenbachiella exhibiting antioxidant and polysaccharide degradation activities.</title>
        <authorList>
            <person name="Muhammad N."/>
            <person name="Lee Y.-J."/>
            <person name="Ko J."/>
            <person name="Kim S.-G."/>
        </authorList>
    </citation>
    <scope>NUCLEOTIDE SEQUENCE</scope>
    <source>
        <strain evidence="2">Wsw4-B4</strain>
    </source>
</reference>
<evidence type="ECO:0000313" key="3">
    <source>
        <dbReference type="Proteomes" id="UP001062165"/>
    </source>
</evidence>
<keyword evidence="3" id="KW-1185">Reference proteome</keyword>
<dbReference type="Proteomes" id="UP001062165">
    <property type="component" value="Chromosome"/>
</dbReference>
<evidence type="ECO:0000256" key="1">
    <source>
        <dbReference type="SAM" id="SignalP"/>
    </source>
</evidence>
<keyword evidence="1" id="KW-0732">Signal</keyword>
<evidence type="ECO:0000313" key="2">
    <source>
        <dbReference type="EMBL" id="UXX80480.1"/>
    </source>
</evidence>